<comment type="similarity">
    <text evidence="1 6">Belongs to the glyceraldehyde-3-phosphate dehydrogenase family.</text>
</comment>
<dbReference type="CDD" id="cd18126">
    <property type="entry name" value="GAPDH_I_C"/>
    <property type="match status" value="1"/>
</dbReference>
<proteinExistence type="inferred from homology"/>
<dbReference type="EMBL" id="CP009888">
    <property type="protein sequence ID" value="AIY66186.1"/>
    <property type="molecule type" value="Genomic_DNA"/>
</dbReference>
<protein>
    <submittedName>
        <fullName evidence="8">Glyceraldehyde-3-phosphate dehydrogenase</fullName>
        <ecNumber evidence="8">1.2.1.12</ecNumber>
    </submittedName>
</protein>
<dbReference type="STRING" id="1348114.OM33_14525"/>
<keyword evidence="9" id="KW-1185">Reference proteome</keyword>
<sequence>MKIAINGFGRMGKLLARIVLAEGHHELVYINDPAASNEAIAHLLAFDSVQGRFKDSAIYADDDSLYVEERKIALLHEKALTALPVDGIDLLIDCSGLYRKSELFQPLLDKGLARVLVSCPVKDEGAINLVYGVNHDLYQADKHQVVTAASCTTNCLAPVVKVLKDTVGIKRGSMTTIHDITNTQTIVDKAHKDLRRARACGESLIPTSSGSTTAIMTIFPELQGKLDGLAVRVPLLSGSLVDLVIETEQATSVEAINNAFEEAKNGELKGILDIEMRPLVSVDFVGDTHSAIVDGLSTQVIDNHLVKVLAWYDNEINYVSRMNDIVNLIAAS</sequence>
<dbReference type="eggNOG" id="COG0057">
    <property type="taxonomic scope" value="Bacteria"/>
</dbReference>
<dbReference type="InterPro" id="IPR052978">
    <property type="entry name" value="GAP_dehydrogenase"/>
</dbReference>
<dbReference type="InterPro" id="IPR054835">
    <property type="entry name" value="G3PDH_Arsen"/>
</dbReference>
<dbReference type="SUPFAM" id="SSF51735">
    <property type="entry name" value="NAD(P)-binding Rossmann-fold domains"/>
    <property type="match status" value="1"/>
</dbReference>
<dbReference type="InterPro" id="IPR036291">
    <property type="entry name" value="NAD(P)-bd_dom_sf"/>
</dbReference>
<dbReference type="GO" id="GO:0004365">
    <property type="term" value="F:glyceraldehyde-3-phosphate dehydrogenase (NAD+) (phosphorylating) activity"/>
    <property type="evidence" value="ECO:0007669"/>
    <property type="project" value="UniProtKB-EC"/>
</dbReference>
<dbReference type="RefSeq" id="WP_038642761.1">
    <property type="nucleotide sequence ID" value="NZ_CP009888.1"/>
</dbReference>
<dbReference type="SMART" id="SM00846">
    <property type="entry name" value="Gp_dh_N"/>
    <property type="match status" value="1"/>
</dbReference>
<evidence type="ECO:0000256" key="2">
    <source>
        <dbReference type="ARBA" id="ARBA00023002"/>
    </source>
</evidence>
<dbReference type="Proteomes" id="UP000030341">
    <property type="component" value="Chromosome 1"/>
</dbReference>
<gene>
    <name evidence="8" type="ORF">OM33_14525</name>
</gene>
<dbReference type="HOGENOM" id="CLU_030140_0_2_6"/>
<dbReference type="PRINTS" id="PR00078">
    <property type="entry name" value="G3PDHDRGNASE"/>
</dbReference>
<name>A0A0A7EJG0_9GAMM</name>
<dbReference type="PIRSF" id="PIRSF000149">
    <property type="entry name" value="GAP_DH"/>
    <property type="match status" value="1"/>
</dbReference>
<dbReference type="InterPro" id="IPR020829">
    <property type="entry name" value="GlycerAld_3-P_DH_cat"/>
</dbReference>
<dbReference type="PROSITE" id="PS00071">
    <property type="entry name" value="GAPDH"/>
    <property type="match status" value="1"/>
</dbReference>
<dbReference type="PANTHER" id="PTHR42955">
    <property type="entry name" value="GLYCERALDEHYDE-3-PHOSPHATE DEHYDROGENASE"/>
    <property type="match status" value="1"/>
</dbReference>
<dbReference type="OrthoDB" id="9803304at2"/>
<dbReference type="KEGG" id="pseo:OM33_14525"/>
<evidence type="ECO:0000256" key="1">
    <source>
        <dbReference type="ARBA" id="ARBA00007406"/>
    </source>
</evidence>
<feature type="binding site" evidence="4">
    <location>
        <position position="314"/>
    </location>
    <ligand>
        <name>NAD(+)</name>
        <dbReference type="ChEBI" id="CHEBI:57540"/>
    </ligand>
</feature>
<evidence type="ECO:0000256" key="6">
    <source>
        <dbReference type="RuleBase" id="RU000397"/>
    </source>
</evidence>
<feature type="binding site" evidence="4">
    <location>
        <position position="32"/>
    </location>
    <ligand>
        <name>NAD(+)</name>
        <dbReference type="ChEBI" id="CHEBI:57540"/>
    </ligand>
</feature>
<evidence type="ECO:0000313" key="8">
    <source>
        <dbReference type="EMBL" id="AIY66186.1"/>
    </source>
</evidence>
<dbReference type="InterPro" id="IPR020831">
    <property type="entry name" value="GlycerAld/Erythrose_P_DH"/>
</dbReference>
<evidence type="ECO:0000259" key="7">
    <source>
        <dbReference type="SMART" id="SM00846"/>
    </source>
</evidence>
<evidence type="ECO:0000256" key="5">
    <source>
        <dbReference type="PIRSR" id="PIRSR000149-4"/>
    </source>
</evidence>
<feature type="domain" description="Glyceraldehyde 3-phosphate dehydrogenase NAD(P) binding" evidence="7">
    <location>
        <begin position="1"/>
        <end position="151"/>
    </location>
</feature>
<evidence type="ECO:0000256" key="4">
    <source>
        <dbReference type="PIRSR" id="PIRSR000149-3"/>
    </source>
</evidence>
<dbReference type="PANTHER" id="PTHR42955:SF1">
    <property type="entry name" value="GLYCERALDEHYDE-3-PHOSPHATE DEHYDROGENASE"/>
    <property type="match status" value="1"/>
</dbReference>
<keyword evidence="4" id="KW-0547">Nucleotide-binding</keyword>
<dbReference type="InterPro" id="IPR020828">
    <property type="entry name" value="GlycerAld_3-P_DH_NAD(P)-bd"/>
</dbReference>
<feature type="site" description="Activates thiol group during catalysis" evidence="5">
    <location>
        <position position="178"/>
    </location>
</feature>
<dbReference type="GO" id="GO:0051287">
    <property type="term" value="F:NAD binding"/>
    <property type="evidence" value="ECO:0007669"/>
    <property type="project" value="InterPro"/>
</dbReference>
<dbReference type="Pfam" id="PF00044">
    <property type="entry name" value="Gp_dh_N"/>
    <property type="match status" value="1"/>
</dbReference>
<evidence type="ECO:0000256" key="3">
    <source>
        <dbReference type="PIRSR" id="PIRSR000149-1"/>
    </source>
</evidence>
<dbReference type="Gene3D" id="3.40.50.720">
    <property type="entry name" value="NAD(P)-binding Rossmann-like Domain"/>
    <property type="match status" value="1"/>
</dbReference>
<keyword evidence="2 8" id="KW-0560">Oxidoreductase</keyword>
<keyword evidence="4" id="KW-0520">NAD</keyword>
<dbReference type="FunFam" id="3.30.360.10:FF:000002">
    <property type="entry name" value="Glyceraldehyde-3-phosphate dehydrogenase"/>
    <property type="match status" value="1"/>
</dbReference>
<evidence type="ECO:0000313" key="9">
    <source>
        <dbReference type="Proteomes" id="UP000030341"/>
    </source>
</evidence>
<dbReference type="InterPro" id="IPR020830">
    <property type="entry name" value="GlycerAld_3-P_DH_AS"/>
</dbReference>
<feature type="binding site" evidence="4">
    <location>
        <position position="118"/>
    </location>
    <ligand>
        <name>NAD(+)</name>
        <dbReference type="ChEBI" id="CHEBI:57540"/>
    </ligand>
</feature>
<dbReference type="Pfam" id="PF02800">
    <property type="entry name" value="Gp_dh_C"/>
    <property type="match status" value="1"/>
</dbReference>
<reference evidence="8 9" key="1">
    <citation type="submission" date="2014-11" db="EMBL/GenBank/DDBJ databases">
        <title>Complete Genome Sequence of Pseudoalteromonas sp. Strain OCN003 Isolated from Kaneohe Bay, Oahu, Hawaii.</title>
        <authorList>
            <person name="Beurmann S."/>
            <person name="Videau P."/>
            <person name="Ushijima B."/>
            <person name="Smith A.M."/>
            <person name="Aeby G.S."/>
            <person name="Callahan S.M."/>
            <person name="Belcaid M."/>
        </authorList>
    </citation>
    <scope>NUCLEOTIDE SEQUENCE [LARGE SCALE GENOMIC DNA]</scope>
    <source>
        <strain evidence="8 9">OCN003</strain>
    </source>
</reference>
<dbReference type="NCBIfam" id="NF033735">
    <property type="entry name" value="G3PDH_Arsen"/>
    <property type="match status" value="1"/>
</dbReference>
<dbReference type="EC" id="1.2.1.12" evidence="8"/>
<dbReference type="SUPFAM" id="SSF55347">
    <property type="entry name" value="Glyceraldehyde-3-phosphate dehydrogenase-like, C-terminal domain"/>
    <property type="match status" value="1"/>
</dbReference>
<feature type="active site" description="Nucleophile" evidence="3">
    <location>
        <position position="151"/>
    </location>
</feature>
<organism evidence="8 9">
    <name type="scientific">Pseudoalteromonas piratica</name>
    <dbReference type="NCBI Taxonomy" id="1348114"/>
    <lineage>
        <taxon>Bacteria</taxon>
        <taxon>Pseudomonadati</taxon>
        <taxon>Pseudomonadota</taxon>
        <taxon>Gammaproteobacteria</taxon>
        <taxon>Alteromonadales</taxon>
        <taxon>Pseudoalteromonadaceae</taxon>
        <taxon>Pseudoalteromonas</taxon>
    </lineage>
</organism>
<accession>A0A0A7EJG0</accession>
<dbReference type="AlphaFoldDB" id="A0A0A7EJG0"/>
<dbReference type="Gene3D" id="3.30.360.10">
    <property type="entry name" value="Dihydrodipicolinate Reductase, domain 2"/>
    <property type="match status" value="1"/>
</dbReference>